<keyword evidence="3" id="KW-1185">Reference proteome</keyword>
<feature type="compositionally biased region" description="Basic and acidic residues" evidence="1">
    <location>
        <begin position="169"/>
        <end position="181"/>
    </location>
</feature>
<gene>
    <name evidence="2" type="ORF">AA0119_g9236</name>
</gene>
<evidence type="ECO:0000313" key="3">
    <source>
        <dbReference type="Proteomes" id="UP000293195"/>
    </source>
</evidence>
<name>A0ABY0G3A8_9PLEO</name>
<proteinExistence type="predicted"/>
<feature type="compositionally biased region" description="Polar residues" evidence="1">
    <location>
        <begin position="242"/>
        <end position="264"/>
    </location>
</feature>
<feature type="region of interest" description="Disordered" evidence="1">
    <location>
        <begin position="114"/>
        <end position="269"/>
    </location>
</feature>
<feature type="compositionally biased region" description="Basic and acidic residues" evidence="1">
    <location>
        <begin position="140"/>
        <end position="157"/>
    </location>
</feature>
<feature type="compositionally biased region" description="Polar residues" evidence="1">
    <location>
        <begin position="215"/>
        <end position="235"/>
    </location>
</feature>
<sequence length="463" mass="51608">MTRPKSDKKESDGGEVLRPLPLSFIAVPSFSTKKPHSSTSRPAAADGKVVETSREIIIPMTSSRDRRCKQIVRKHDPNKNDPYPVESHRNGPQSKIRKAPKVYDYSCSLVMARENPRRSQNKKVATPEDLIDGSVLGKRSRSDIDDRLEEQDVRGEADMQGDSVLRSSIAEDSRSSGRNDMLEEMSPDESCAHNNGSSVEPGIPLKEHVIPDHGTSPNPMASDAQRITSYRTSPVSVRGEESNSMESVGSTTADTSEEPQTTDPLTWRPAHGVTATGVHFFNMPFDDLRKMLLLQALEQSQKRQPQSSNRIRALFVSTVTDERTAPESYTFEDARVKLQAGRNAVYGTQLKERMATMRMFAAHAMQKPREVVDGLTAVVHEAREELAAAQKALGGDIEIFAILKQELKNIIGVDVSEPDNPAIEEDALRRYNMISEINAAIVKYGNMWWSHTVRKEKEVELED</sequence>
<accession>A0ABY0G3A8</accession>
<reference evidence="3" key="1">
    <citation type="journal article" date="2019" name="bioRxiv">
        <title>Genomics, evolutionary history and diagnostics of the Alternaria alternata species group including apple and Asian pear pathotypes.</title>
        <authorList>
            <person name="Armitage A.D."/>
            <person name="Cockerton H.M."/>
            <person name="Sreenivasaprasad S."/>
            <person name="Woodhall J.W."/>
            <person name="Lane C.R."/>
            <person name="Harrison R.J."/>
            <person name="Clarkson J.P."/>
        </authorList>
    </citation>
    <scope>NUCLEOTIDE SEQUENCE [LARGE SCALE GENOMIC DNA]</scope>
    <source>
        <strain evidence="3">FERA 635</strain>
    </source>
</reference>
<evidence type="ECO:0000256" key="1">
    <source>
        <dbReference type="SAM" id="MobiDB-lite"/>
    </source>
</evidence>
<organism evidence="2 3">
    <name type="scientific">Alternaria tenuissima</name>
    <dbReference type="NCBI Taxonomy" id="119927"/>
    <lineage>
        <taxon>Eukaryota</taxon>
        <taxon>Fungi</taxon>
        <taxon>Dikarya</taxon>
        <taxon>Ascomycota</taxon>
        <taxon>Pezizomycotina</taxon>
        <taxon>Dothideomycetes</taxon>
        <taxon>Pleosporomycetidae</taxon>
        <taxon>Pleosporales</taxon>
        <taxon>Pleosporineae</taxon>
        <taxon>Pleosporaceae</taxon>
        <taxon>Alternaria</taxon>
        <taxon>Alternaria sect. Alternaria</taxon>
        <taxon>Alternaria alternata complex</taxon>
    </lineage>
</organism>
<evidence type="ECO:0000313" key="2">
    <source>
        <dbReference type="EMBL" id="RYN94286.1"/>
    </source>
</evidence>
<dbReference type="EMBL" id="PDXF01000048">
    <property type="protein sequence ID" value="RYN94286.1"/>
    <property type="molecule type" value="Genomic_DNA"/>
</dbReference>
<comment type="caution">
    <text evidence="2">The sequence shown here is derived from an EMBL/GenBank/DDBJ whole genome shotgun (WGS) entry which is preliminary data.</text>
</comment>
<dbReference type="Proteomes" id="UP000293195">
    <property type="component" value="Unassembled WGS sequence"/>
</dbReference>
<protein>
    <submittedName>
        <fullName evidence="2">Uncharacterized protein</fullName>
    </submittedName>
</protein>
<feature type="compositionally biased region" description="Polar residues" evidence="1">
    <location>
        <begin position="30"/>
        <end position="41"/>
    </location>
</feature>
<feature type="region of interest" description="Disordered" evidence="1">
    <location>
        <begin position="30"/>
        <end position="98"/>
    </location>
</feature>